<dbReference type="GeneID" id="87872058"/>
<feature type="compositionally biased region" description="Pro residues" evidence="1">
    <location>
        <begin position="128"/>
        <end position="167"/>
    </location>
</feature>
<dbReference type="Proteomes" id="UP001285908">
    <property type="component" value="Unassembled WGS sequence"/>
</dbReference>
<feature type="transmembrane region" description="Helical" evidence="2">
    <location>
        <begin position="298"/>
        <end position="321"/>
    </location>
</feature>
<sequence>MTLTSILLPRWITCSVPSPQTSHNHGHHKHYQIIHDSPPVHVAASGGFHDYIGLHQRCQTPVVNEVQVWYYNYYNPSDSAKPVSFAPIKDRHAKHAKHTEQEKLECIPFPDPRFCSGGLHANSTDLGPGPPSSPPPSYPPSPPPPPNNPNNPIPDPDPSKPPGPDVPDPGSSHQQEERRFFCNMWKSTAFLMNLFVVLEVATLVGFVVLLVLGDGGGHQDVRRRRRGSRGSRGSGRGGEESLLGGQHGGQQGGQGGQGGQGEQGGQNGSNGPNGPNEQGRRRRRGLRILREKGERWKVLAWMMGAVGVGLAMAGGLVAYLFHHDDQFNRIPGYRLGASWYLCMFGALISMACMAGLVASAFVLPFEDALVVPFEDECDEDSEDENGGNGFMSERNLNSLRAKDAGYRQTESMGLCVHSSQVRNTDTLKVMVDQGDRVLADQIGVCIIHLPKEI</sequence>
<feature type="transmembrane region" description="Helical" evidence="2">
    <location>
        <begin position="337"/>
        <end position="363"/>
    </location>
</feature>
<evidence type="ECO:0000256" key="2">
    <source>
        <dbReference type="SAM" id="Phobius"/>
    </source>
</evidence>
<keyword evidence="4" id="KW-1185">Reference proteome</keyword>
<dbReference type="AlphaFoldDB" id="A0AAJ0IFZ1"/>
<accession>A0AAJ0IFZ1</accession>
<proteinExistence type="predicted"/>
<feature type="region of interest" description="Disordered" evidence="1">
    <location>
        <begin position="216"/>
        <end position="283"/>
    </location>
</feature>
<keyword evidence="2" id="KW-1133">Transmembrane helix</keyword>
<evidence type="ECO:0000313" key="4">
    <source>
        <dbReference type="Proteomes" id="UP001285908"/>
    </source>
</evidence>
<feature type="transmembrane region" description="Helical" evidence="2">
    <location>
        <begin position="190"/>
        <end position="213"/>
    </location>
</feature>
<dbReference type="RefSeq" id="XP_062697325.1">
    <property type="nucleotide sequence ID" value="XM_062834436.1"/>
</dbReference>
<keyword evidence="2" id="KW-0472">Membrane</keyword>
<evidence type="ECO:0000313" key="3">
    <source>
        <dbReference type="EMBL" id="KAK3499692.1"/>
    </source>
</evidence>
<gene>
    <name evidence="3" type="ORF">B0T23DRAFT_307762</name>
</gene>
<name>A0AAJ0IFZ1_9PEZI</name>
<protein>
    <submittedName>
        <fullName evidence="3">Uncharacterized protein</fullName>
    </submittedName>
</protein>
<keyword evidence="2" id="KW-0812">Transmembrane</keyword>
<evidence type="ECO:0000256" key="1">
    <source>
        <dbReference type="SAM" id="MobiDB-lite"/>
    </source>
</evidence>
<feature type="compositionally biased region" description="Gly residues" evidence="1">
    <location>
        <begin position="245"/>
        <end position="268"/>
    </location>
</feature>
<comment type="caution">
    <text evidence="3">The sequence shown here is derived from an EMBL/GenBank/DDBJ whole genome shotgun (WGS) entry which is preliminary data.</text>
</comment>
<feature type="region of interest" description="Disordered" evidence="1">
    <location>
        <begin position="118"/>
        <end position="175"/>
    </location>
</feature>
<reference evidence="3 4" key="1">
    <citation type="journal article" date="2023" name="Mol. Phylogenet. Evol.">
        <title>Genome-scale phylogeny and comparative genomics of the fungal order Sordariales.</title>
        <authorList>
            <person name="Hensen N."/>
            <person name="Bonometti L."/>
            <person name="Westerberg I."/>
            <person name="Brannstrom I.O."/>
            <person name="Guillou S."/>
            <person name="Cros-Aarteil S."/>
            <person name="Calhoun S."/>
            <person name="Haridas S."/>
            <person name="Kuo A."/>
            <person name="Mondo S."/>
            <person name="Pangilinan J."/>
            <person name="Riley R."/>
            <person name="LaButti K."/>
            <person name="Andreopoulos B."/>
            <person name="Lipzen A."/>
            <person name="Chen C."/>
            <person name="Yan M."/>
            <person name="Daum C."/>
            <person name="Ng V."/>
            <person name="Clum A."/>
            <person name="Steindorff A."/>
            <person name="Ohm R.A."/>
            <person name="Martin F."/>
            <person name="Silar P."/>
            <person name="Natvig D.O."/>
            <person name="Lalanne C."/>
            <person name="Gautier V."/>
            <person name="Ament-Velasquez S.L."/>
            <person name="Kruys A."/>
            <person name="Hutchinson M.I."/>
            <person name="Powell A.J."/>
            <person name="Barry K."/>
            <person name="Miller A.N."/>
            <person name="Grigoriev I.V."/>
            <person name="Debuchy R."/>
            <person name="Gladieux P."/>
            <person name="Hiltunen Thoren M."/>
            <person name="Johannesson H."/>
        </authorList>
    </citation>
    <scope>NUCLEOTIDE SEQUENCE [LARGE SCALE GENOMIC DNA]</scope>
    <source>
        <strain evidence="3 4">FGSC 10403</strain>
    </source>
</reference>
<dbReference type="EMBL" id="JAULSX010000001">
    <property type="protein sequence ID" value="KAK3499692.1"/>
    <property type="molecule type" value="Genomic_DNA"/>
</dbReference>
<organism evidence="3 4">
    <name type="scientific">Neurospora hispaniola</name>
    <dbReference type="NCBI Taxonomy" id="588809"/>
    <lineage>
        <taxon>Eukaryota</taxon>
        <taxon>Fungi</taxon>
        <taxon>Dikarya</taxon>
        <taxon>Ascomycota</taxon>
        <taxon>Pezizomycotina</taxon>
        <taxon>Sordariomycetes</taxon>
        <taxon>Sordariomycetidae</taxon>
        <taxon>Sordariales</taxon>
        <taxon>Sordariaceae</taxon>
        <taxon>Neurospora</taxon>
    </lineage>
</organism>